<dbReference type="GO" id="GO:0006508">
    <property type="term" value="P:proteolysis"/>
    <property type="evidence" value="ECO:0007669"/>
    <property type="project" value="UniProtKB-KW"/>
</dbReference>
<organism evidence="9 10">
    <name type="scientific">Limoniibacter endophyticus</name>
    <dbReference type="NCBI Taxonomy" id="1565040"/>
    <lineage>
        <taxon>Bacteria</taxon>
        <taxon>Pseudomonadati</taxon>
        <taxon>Pseudomonadota</taxon>
        <taxon>Alphaproteobacteria</taxon>
        <taxon>Hyphomicrobiales</taxon>
        <taxon>Bartonellaceae</taxon>
        <taxon>Limoniibacter</taxon>
    </lineage>
</organism>
<evidence type="ECO:0000256" key="1">
    <source>
        <dbReference type="ARBA" id="ARBA00008136"/>
    </source>
</evidence>
<evidence type="ECO:0000313" key="10">
    <source>
        <dbReference type="Proteomes" id="UP000641137"/>
    </source>
</evidence>
<dbReference type="Proteomes" id="UP000641137">
    <property type="component" value="Unassembled WGS sequence"/>
</dbReference>
<reference evidence="9" key="1">
    <citation type="journal article" date="2014" name="Int. J. Syst. Evol. Microbiol.">
        <title>Complete genome sequence of Corynebacterium casei LMG S-19264T (=DSM 44701T), isolated from a smear-ripened cheese.</title>
        <authorList>
            <consortium name="US DOE Joint Genome Institute (JGI-PGF)"/>
            <person name="Walter F."/>
            <person name="Albersmeier A."/>
            <person name="Kalinowski J."/>
            <person name="Ruckert C."/>
        </authorList>
    </citation>
    <scope>NUCLEOTIDE SEQUENCE</scope>
    <source>
        <strain evidence="9">KCTC 42097</strain>
    </source>
</reference>
<dbReference type="Pfam" id="PF02586">
    <property type="entry name" value="SRAP"/>
    <property type="match status" value="1"/>
</dbReference>
<keyword evidence="7" id="KW-0456">Lyase</keyword>
<evidence type="ECO:0000313" key="9">
    <source>
        <dbReference type="EMBL" id="GHC61497.1"/>
    </source>
</evidence>
<gene>
    <name evidence="9" type="ORF">GCM10010136_02070</name>
</gene>
<dbReference type="GO" id="GO:0008233">
    <property type="term" value="F:peptidase activity"/>
    <property type="evidence" value="ECO:0007669"/>
    <property type="project" value="UniProtKB-KW"/>
</dbReference>
<evidence type="ECO:0000256" key="3">
    <source>
        <dbReference type="ARBA" id="ARBA00022763"/>
    </source>
</evidence>
<comment type="caution">
    <text evidence="9">The sequence shown here is derived from an EMBL/GenBank/DDBJ whole genome shotgun (WGS) entry which is preliminary data.</text>
</comment>
<evidence type="ECO:0000256" key="6">
    <source>
        <dbReference type="ARBA" id="ARBA00023125"/>
    </source>
</evidence>
<dbReference type="GO" id="GO:0106300">
    <property type="term" value="P:protein-DNA covalent cross-linking repair"/>
    <property type="evidence" value="ECO:0007669"/>
    <property type="project" value="InterPro"/>
</dbReference>
<keyword evidence="5" id="KW-0190">Covalent protein-DNA linkage</keyword>
<keyword evidence="3" id="KW-0227">DNA damage</keyword>
<protein>
    <recommendedName>
        <fullName evidence="8">Abasic site processing protein</fullName>
        <ecNumber evidence="8">3.4.-.-</ecNumber>
    </recommendedName>
</protein>
<dbReference type="InterPro" id="IPR003738">
    <property type="entry name" value="SRAP"/>
</dbReference>
<dbReference type="PANTHER" id="PTHR13604:SF0">
    <property type="entry name" value="ABASIC SITE PROCESSING PROTEIN HMCES"/>
    <property type="match status" value="1"/>
</dbReference>
<dbReference type="GO" id="GO:0003697">
    <property type="term" value="F:single-stranded DNA binding"/>
    <property type="evidence" value="ECO:0007669"/>
    <property type="project" value="InterPro"/>
</dbReference>
<keyword evidence="10" id="KW-1185">Reference proteome</keyword>
<dbReference type="InterPro" id="IPR036590">
    <property type="entry name" value="SRAP-like"/>
</dbReference>
<reference evidence="9" key="2">
    <citation type="submission" date="2020-09" db="EMBL/GenBank/DDBJ databases">
        <authorList>
            <person name="Sun Q."/>
            <person name="Kim S."/>
        </authorList>
    </citation>
    <scope>NUCLEOTIDE SEQUENCE</scope>
    <source>
        <strain evidence="9">KCTC 42097</strain>
    </source>
</reference>
<dbReference type="RefSeq" id="WP_189486938.1">
    <property type="nucleotide sequence ID" value="NZ_BMZO01000001.1"/>
</dbReference>
<keyword evidence="4 8" id="KW-0378">Hydrolase</keyword>
<dbReference type="PANTHER" id="PTHR13604">
    <property type="entry name" value="DC12-RELATED"/>
    <property type="match status" value="1"/>
</dbReference>
<dbReference type="AlphaFoldDB" id="A0A8J3GFA1"/>
<evidence type="ECO:0000256" key="2">
    <source>
        <dbReference type="ARBA" id="ARBA00022670"/>
    </source>
</evidence>
<evidence type="ECO:0000256" key="8">
    <source>
        <dbReference type="RuleBase" id="RU364100"/>
    </source>
</evidence>
<keyword evidence="6" id="KW-0238">DNA-binding</keyword>
<accession>A0A8J3GFA1</accession>
<comment type="similarity">
    <text evidence="1 8">Belongs to the SOS response-associated peptidase family.</text>
</comment>
<proteinExistence type="inferred from homology"/>
<evidence type="ECO:0000256" key="4">
    <source>
        <dbReference type="ARBA" id="ARBA00022801"/>
    </source>
</evidence>
<dbReference type="EMBL" id="BMZO01000001">
    <property type="protein sequence ID" value="GHC61497.1"/>
    <property type="molecule type" value="Genomic_DNA"/>
</dbReference>
<dbReference type="Gene3D" id="3.90.1680.20">
    <property type="match status" value="2"/>
</dbReference>
<dbReference type="EC" id="3.4.-.-" evidence="8"/>
<keyword evidence="2 8" id="KW-0645">Protease</keyword>
<sequence>MCNLYNVTKGPQAILEFTRTMNNRTGNMEGGKVYPDYPAPIVREGAEGRELVRARWGMPTPPTFLKGKHDSGVTNIRNTTSPHWRRWLGPESRCVVPATSFSEYGKVRGPDGKLPLHWFALNEDAPLFVFAGIWTQWTGKRKSKEEPAQHEIFAFLTTEPNAVVAPIHPKAMPVILTTMEEIDVWLRASWDEARALQRPLADDGLVMIGDAA</sequence>
<dbReference type="SUPFAM" id="SSF143081">
    <property type="entry name" value="BB1717-like"/>
    <property type="match status" value="1"/>
</dbReference>
<evidence type="ECO:0000256" key="7">
    <source>
        <dbReference type="ARBA" id="ARBA00023239"/>
    </source>
</evidence>
<evidence type="ECO:0000256" key="5">
    <source>
        <dbReference type="ARBA" id="ARBA00023124"/>
    </source>
</evidence>
<name>A0A8J3GFA1_9HYPH</name>
<dbReference type="GO" id="GO:0016829">
    <property type="term" value="F:lyase activity"/>
    <property type="evidence" value="ECO:0007669"/>
    <property type="project" value="UniProtKB-KW"/>
</dbReference>